<evidence type="ECO:0000256" key="5">
    <source>
        <dbReference type="ARBA" id="ARBA00022989"/>
    </source>
</evidence>
<dbReference type="SUPFAM" id="SSF103473">
    <property type="entry name" value="MFS general substrate transporter"/>
    <property type="match status" value="1"/>
</dbReference>
<feature type="transmembrane region" description="Helical" evidence="8">
    <location>
        <begin position="162"/>
        <end position="185"/>
    </location>
</feature>
<name>A0A9N9UBA3_9HYPO</name>
<organism evidence="10 11">
    <name type="scientific">Clonostachys byssicola</name>
    <dbReference type="NCBI Taxonomy" id="160290"/>
    <lineage>
        <taxon>Eukaryota</taxon>
        <taxon>Fungi</taxon>
        <taxon>Dikarya</taxon>
        <taxon>Ascomycota</taxon>
        <taxon>Pezizomycotina</taxon>
        <taxon>Sordariomycetes</taxon>
        <taxon>Hypocreomycetidae</taxon>
        <taxon>Hypocreales</taxon>
        <taxon>Bionectriaceae</taxon>
        <taxon>Clonostachys</taxon>
    </lineage>
</organism>
<dbReference type="InterPro" id="IPR005829">
    <property type="entry name" value="Sugar_transporter_CS"/>
</dbReference>
<feature type="transmembrane region" description="Helical" evidence="8">
    <location>
        <begin position="461"/>
        <end position="480"/>
    </location>
</feature>
<evidence type="ECO:0000313" key="10">
    <source>
        <dbReference type="EMBL" id="CAG9983266.1"/>
    </source>
</evidence>
<proteinExistence type="inferred from homology"/>
<feature type="transmembrane region" description="Helical" evidence="8">
    <location>
        <begin position="107"/>
        <end position="126"/>
    </location>
</feature>
<dbReference type="GO" id="GO:0016020">
    <property type="term" value="C:membrane"/>
    <property type="evidence" value="ECO:0007669"/>
    <property type="project" value="UniProtKB-SubCell"/>
</dbReference>
<dbReference type="PROSITE" id="PS00216">
    <property type="entry name" value="SUGAR_TRANSPORT_1"/>
    <property type="match status" value="1"/>
</dbReference>
<feature type="transmembrane region" description="Helical" evidence="8">
    <location>
        <begin position="132"/>
        <end position="150"/>
    </location>
</feature>
<gene>
    <name evidence="10" type="ORF">CBYS24578_00010273</name>
</gene>
<dbReference type="Proteomes" id="UP000754883">
    <property type="component" value="Unassembled WGS sequence"/>
</dbReference>
<dbReference type="OrthoDB" id="5296287at2759"/>
<dbReference type="AlphaFoldDB" id="A0A9N9UBA3"/>
<feature type="compositionally biased region" description="Basic and acidic residues" evidence="7">
    <location>
        <begin position="527"/>
        <end position="542"/>
    </location>
</feature>
<dbReference type="EMBL" id="CABFNO020001361">
    <property type="protein sequence ID" value="CAG9983266.1"/>
    <property type="molecule type" value="Genomic_DNA"/>
</dbReference>
<comment type="similarity">
    <text evidence="2">Belongs to the major facilitator superfamily. Sugar transporter (TC 2.A.1.1) family.</text>
</comment>
<dbReference type="InterPro" id="IPR020846">
    <property type="entry name" value="MFS_dom"/>
</dbReference>
<comment type="subcellular location">
    <subcellularLocation>
        <location evidence="1">Membrane</location>
        <topology evidence="1">Multi-pass membrane protein</topology>
    </subcellularLocation>
</comment>
<feature type="transmembrane region" description="Helical" evidence="8">
    <location>
        <begin position="197"/>
        <end position="216"/>
    </location>
</feature>
<keyword evidence="11" id="KW-1185">Reference proteome</keyword>
<dbReference type="InterPro" id="IPR050360">
    <property type="entry name" value="MFS_Sugar_Transporters"/>
</dbReference>
<protein>
    <recommendedName>
        <fullName evidence="9">Major facilitator superfamily (MFS) profile domain-containing protein</fullName>
    </recommendedName>
</protein>
<dbReference type="InterPro" id="IPR003663">
    <property type="entry name" value="Sugar/inositol_transpt"/>
</dbReference>
<comment type="caution">
    <text evidence="10">The sequence shown here is derived from an EMBL/GenBank/DDBJ whole genome shotgun (WGS) entry which is preliminary data.</text>
</comment>
<dbReference type="InterPro" id="IPR036259">
    <property type="entry name" value="MFS_trans_sf"/>
</dbReference>
<sequence length="553" mass="60340">MGIFAKSSIAAYGRAIRETPREVICNRSLFFAALVHSLAGITGTWDQGAASVISTLPSFQKQFGLTSGAAASQIRDIVSFVYLGQAAGSALSFLINDRIGRLWSYRLYLGIYIVASMVATFTPGWAGLYASRIISGIAIGALSVSGPVTLSEISPSEIRGLLSAWFVVAMGAGLVGGVFCAYGAYLNMPAIQLQYQVVWFVPAILMAVLIAASFFIHESPRWLIMVDRYEEGVEALVALRGLPLEHPRIQAELNGIKEDLARSRGDSSRGTSEFVSILKETFTVASNLRRLQQTLISFTFAQLSGANSVTSYFVPIMSIMGLAGDETRSIFLSGMYGVSKLGFTLLASFFFVDLLGRRKSLFIGITAQLLSHIYIGVFIKSHQDGGANEHASQAATAALFIHAFGYAVGLMILSYVFGSELWPNRIRSFGAALSQTFHWLFIYGVKFSIPSLLKATNNWGAFIFFAGWCALALGYVYVMVPETSNMSVEQINEVFEGPWFNAYKRAKYITGKPDPDAEAKLQTTSLDGKDPMEEEVHERESINAKPNPKQSDD</sequence>
<feature type="transmembrane region" description="Helical" evidence="8">
    <location>
        <begin position="361"/>
        <end position="379"/>
    </location>
</feature>
<dbReference type="PANTHER" id="PTHR48022:SF59">
    <property type="entry name" value="MAJOR FACILITATOR SUPERFAMILY (MFS) PROFILE DOMAIN-CONTAINING PROTEIN"/>
    <property type="match status" value="1"/>
</dbReference>
<accession>A0A9N9UBA3</accession>
<keyword evidence="3" id="KW-0813">Transport</keyword>
<feature type="transmembrane region" description="Helical" evidence="8">
    <location>
        <begin position="334"/>
        <end position="354"/>
    </location>
</feature>
<dbReference type="Pfam" id="PF00083">
    <property type="entry name" value="Sugar_tr"/>
    <property type="match status" value="1"/>
</dbReference>
<evidence type="ECO:0000256" key="3">
    <source>
        <dbReference type="ARBA" id="ARBA00022448"/>
    </source>
</evidence>
<evidence type="ECO:0000256" key="1">
    <source>
        <dbReference type="ARBA" id="ARBA00004141"/>
    </source>
</evidence>
<keyword evidence="6 8" id="KW-0472">Membrane</keyword>
<feature type="domain" description="Major facilitator superfamily (MFS) profile" evidence="9">
    <location>
        <begin position="32"/>
        <end position="484"/>
    </location>
</feature>
<dbReference type="GO" id="GO:0005351">
    <property type="term" value="F:carbohydrate:proton symporter activity"/>
    <property type="evidence" value="ECO:0007669"/>
    <property type="project" value="TreeGrafter"/>
</dbReference>
<evidence type="ECO:0000256" key="2">
    <source>
        <dbReference type="ARBA" id="ARBA00010992"/>
    </source>
</evidence>
<feature type="transmembrane region" description="Helical" evidence="8">
    <location>
        <begin position="295"/>
        <end position="314"/>
    </location>
</feature>
<reference evidence="10 11" key="2">
    <citation type="submission" date="2021-10" db="EMBL/GenBank/DDBJ databases">
        <authorList>
            <person name="Piombo E."/>
        </authorList>
    </citation>
    <scope>NUCLEOTIDE SEQUENCE [LARGE SCALE GENOMIC DNA]</scope>
</reference>
<dbReference type="PROSITE" id="PS50850">
    <property type="entry name" value="MFS"/>
    <property type="match status" value="1"/>
</dbReference>
<evidence type="ECO:0000256" key="6">
    <source>
        <dbReference type="ARBA" id="ARBA00023136"/>
    </source>
</evidence>
<evidence type="ECO:0000256" key="4">
    <source>
        <dbReference type="ARBA" id="ARBA00022692"/>
    </source>
</evidence>
<keyword evidence="4 8" id="KW-0812">Transmembrane</keyword>
<keyword evidence="5 8" id="KW-1133">Transmembrane helix</keyword>
<feature type="transmembrane region" description="Helical" evidence="8">
    <location>
        <begin position="429"/>
        <end position="449"/>
    </location>
</feature>
<evidence type="ECO:0000259" key="9">
    <source>
        <dbReference type="PROSITE" id="PS50850"/>
    </source>
</evidence>
<feature type="transmembrane region" description="Helical" evidence="8">
    <location>
        <begin position="399"/>
        <end position="417"/>
    </location>
</feature>
<reference evidence="11" key="1">
    <citation type="submission" date="2019-06" db="EMBL/GenBank/DDBJ databases">
        <authorList>
            <person name="Broberg M."/>
        </authorList>
    </citation>
    <scope>NUCLEOTIDE SEQUENCE [LARGE SCALE GENOMIC DNA]</scope>
</reference>
<feature type="region of interest" description="Disordered" evidence="7">
    <location>
        <begin position="511"/>
        <end position="553"/>
    </location>
</feature>
<dbReference type="Gene3D" id="1.20.1250.20">
    <property type="entry name" value="MFS general substrate transporter like domains"/>
    <property type="match status" value="1"/>
</dbReference>
<dbReference type="InterPro" id="IPR005828">
    <property type="entry name" value="MFS_sugar_transport-like"/>
</dbReference>
<evidence type="ECO:0000256" key="8">
    <source>
        <dbReference type="SAM" id="Phobius"/>
    </source>
</evidence>
<dbReference type="PRINTS" id="PR00171">
    <property type="entry name" value="SUGRTRNSPORT"/>
</dbReference>
<evidence type="ECO:0000256" key="7">
    <source>
        <dbReference type="SAM" id="MobiDB-lite"/>
    </source>
</evidence>
<dbReference type="PANTHER" id="PTHR48022">
    <property type="entry name" value="PLASTIDIC GLUCOSE TRANSPORTER 4"/>
    <property type="match status" value="1"/>
</dbReference>
<evidence type="ECO:0000313" key="11">
    <source>
        <dbReference type="Proteomes" id="UP000754883"/>
    </source>
</evidence>
<feature type="transmembrane region" description="Helical" evidence="8">
    <location>
        <begin position="77"/>
        <end position="95"/>
    </location>
</feature>